<evidence type="ECO:0000313" key="1">
    <source>
        <dbReference type="EMBL" id="JAP13057.1"/>
    </source>
</evidence>
<dbReference type="AlphaFoldDB" id="A0A0V0GY56"/>
<reference evidence="1" key="1">
    <citation type="submission" date="2015-12" db="EMBL/GenBank/DDBJ databases">
        <title>Gene expression during late stages of embryo sac development: a critical building block for successful pollen-pistil interactions.</title>
        <authorList>
            <person name="Liu Y."/>
            <person name="Joly V."/>
            <person name="Sabar M."/>
            <person name="Matton D.P."/>
        </authorList>
    </citation>
    <scope>NUCLEOTIDE SEQUENCE</scope>
</reference>
<proteinExistence type="predicted"/>
<accession>A0A0V0GY56</accession>
<sequence length="78" mass="9033">MEIVYCLHGVLFQGPPTFLEETHCKVVWIQSFVTITLFDSTQYLSFSEWPLQPLLIFLGYSRTVSNLKSRPPAFYKTA</sequence>
<dbReference type="EMBL" id="GEDG01028620">
    <property type="protein sequence ID" value="JAP13057.1"/>
    <property type="molecule type" value="Transcribed_RNA"/>
</dbReference>
<protein>
    <submittedName>
        <fullName evidence="1">Putative ovule protein</fullName>
    </submittedName>
</protein>
<name>A0A0V0GY56_SOLCH</name>
<organism evidence="1">
    <name type="scientific">Solanum chacoense</name>
    <name type="common">Chaco potato</name>
    <dbReference type="NCBI Taxonomy" id="4108"/>
    <lineage>
        <taxon>Eukaryota</taxon>
        <taxon>Viridiplantae</taxon>
        <taxon>Streptophyta</taxon>
        <taxon>Embryophyta</taxon>
        <taxon>Tracheophyta</taxon>
        <taxon>Spermatophyta</taxon>
        <taxon>Magnoliopsida</taxon>
        <taxon>eudicotyledons</taxon>
        <taxon>Gunneridae</taxon>
        <taxon>Pentapetalae</taxon>
        <taxon>asterids</taxon>
        <taxon>lamiids</taxon>
        <taxon>Solanales</taxon>
        <taxon>Solanaceae</taxon>
        <taxon>Solanoideae</taxon>
        <taxon>Solaneae</taxon>
        <taxon>Solanum</taxon>
    </lineage>
</organism>